<reference evidence="4" key="1">
    <citation type="journal article" date="2020" name="Nat. Commun.">
        <title>Genome sequence of the cluster root forming white lupin.</title>
        <authorList>
            <person name="Hufnagel B."/>
            <person name="Marques A."/>
            <person name="Soriano A."/>
            <person name="Marques L."/>
            <person name="Divol F."/>
            <person name="Doumas P."/>
            <person name="Sallet E."/>
            <person name="Mancinotti D."/>
            <person name="Carrere S."/>
            <person name="Marande W."/>
            <person name="Arribat S."/>
            <person name="Keller J."/>
            <person name="Huneau C."/>
            <person name="Blein T."/>
            <person name="Aime D."/>
            <person name="Laguerre M."/>
            <person name="Taylor J."/>
            <person name="Schubert V."/>
            <person name="Nelson M."/>
            <person name="Geu-Flores F."/>
            <person name="Crespi M."/>
            <person name="Gallardo-Guerrero K."/>
            <person name="Delaux P.-M."/>
            <person name="Salse J."/>
            <person name="Berges H."/>
            <person name="Guyot R."/>
            <person name="Gouzy J."/>
            <person name="Peret B."/>
        </authorList>
    </citation>
    <scope>NUCLEOTIDE SEQUENCE [LARGE SCALE GENOMIC DNA]</scope>
    <source>
        <strain evidence="4">cv. Amiga</strain>
    </source>
</reference>
<evidence type="ECO:0000313" key="3">
    <source>
        <dbReference type="EMBL" id="KAE9585393.1"/>
    </source>
</evidence>
<keyword evidence="4" id="KW-1185">Reference proteome</keyword>
<dbReference type="InterPro" id="IPR039331">
    <property type="entry name" value="PAPs-like"/>
</dbReference>
<dbReference type="GO" id="GO:0003993">
    <property type="term" value="F:acid phosphatase activity"/>
    <property type="evidence" value="ECO:0007669"/>
    <property type="project" value="InterPro"/>
</dbReference>
<dbReference type="InterPro" id="IPR029052">
    <property type="entry name" value="Metallo-depent_PP-like"/>
</dbReference>
<evidence type="ECO:0000259" key="2">
    <source>
        <dbReference type="Pfam" id="PF14008"/>
    </source>
</evidence>
<evidence type="ECO:0000256" key="1">
    <source>
        <dbReference type="ARBA" id="ARBA00022729"/>
    </source>
</evidence>
<dbReference type="SUPFAM" id="SSF56300">
    <property type="entry name" value="Metallo-dependent phosphatases"/>
    <property type="match status" value="1"/>
</dbReference>
<dbReference type="InterPro" id="IPR025733">
    <property type="entry name" value="PAPs_C"/>
</dbReference>
<sequence>MTRVYKEKADKCGPVYITIGDGGNCDDFNPYFIDPPPDISYFRERSFGHGTLKVVNASHALWTWIRNDDDKPVISESLWFTSLSSDSACKV</sequence>
<evidence type="ECO:0000313" key="4">
    <source>
        <dbReference type="Proteomes" id="UP000447434"/>
    </source>
</evidence>
<keyword evidence="1" id="KW-0732">Signal</keyword>
<gene>
    <name evidence="3" type="ORF">Lalb_Chr25g0288471</name>
</gene>
<dbReference type="PANTHER" id="PTHR22953">
    <property type="entry name" value="ACID PHOSPHATASE RELATED"/>
    <property type="match status" value="1"/>
</dbReference>
<feature type="domain" description="Purple acid phosphatase C-terminal" evidence="2">
    <location>
        <begin position="13"/>
        <end position="71"/>
    </location>
</feature>
<proteinExistence type="predicted"/>
<dbReference type="Gene3D" id="3.60.21.10">
    <property type="match status" value="1"/>
</dbReference>
<dbReference type="Pfam" id="PF14008">
    <property type="entry name" value="Metallophos_C"/>
    <property type="match status" value="1"/>
</dbReference>
<dbReference type="EMBL" id="WOCE01000025">
    <property type="protein sequence ID" value="KAE9585393.1"/>
    <property type="molecule type" value="Genomic_DNA"/>
</dbReference>
<comment type="caution">
    <text evidence="3">The sequence shown here is derived from an EMBL/GenBank/DDBJ whole genome shotgun (WGS) entry which is preliminary data.</text>
</comment>
<name>A0A6A4MWR0_LUPAL</name>
<dbReference type="OrthoDB" id="45007at2759"/>
<accession>A0A6A4MWR0</accession>
<dbReference type="Proteomes" id="UP000447434">
    <property type="component" value="Chromosome 25"/>
</dbReference>
<dbReference type="PANTHER" id="PTHR22953:SF153">
    <property type="entry name" value="PURPLE ACID PHOSPHATASE"/>
    <property type="match status" value="1"/>
</dbReference>
<dbReference type="AlphaFoldDB" id="A0A6A4MWR0"/>
<protein>
    <submittedName>
        <fullName evidence="3">Putative Acid phosphatase</fullName>
    </submittedName>
</protein>
<organism evidence="3 4">
    <name type="scientific">Lupinus albus</name>
    <name type="common">White lupine</name>
    <name type="synonym">Lupinus termis</name>
    <dbReference type="NCBI Taxonomy" id="3870"/>
    <lineage>
        <taxon>Eukaryota</taxon>
        <taxon>Viridiplantae</taxon>
        <taxon>Streptophyta</taxon>
        <taxon>Embryophyta</taxon>
        <taxon>Tracheophyta</taxon>
        <taxon>Spermatophyta</taxon>
        <taxon>Magnoliopsida</taxon>
        <taxon>eudicotyledons</taxon>
        <taxon>Gunneridae</taxon>
        <taxon>Pentapetalae</taxon>
        <taxon>rosids</taxon>
        <taxon>fabids</taxon>
        <taxon>Fabales</taxon>
        <taxon>Fabaceae</taxon>
        <taxon>Papilionoideae</taxon>
        <taxon>50 kb inversion clade</taxon>
        <taxon>genistoids sensu lato</taxon>
        <taxon>core genistoids</taxon>
        <taxon>Genisteae</taxon>
        <taxon>Lupinus</taxon>
    </lineage>
</organism>